<dbReference type="AlphaFoldDB" id="A0A9D2SMG6"/>
<dbReference type="Pfam" id="PF16079">
    <property type="entry name" value="Phage_holin_5_2"/>
    <property type="match status" value="1"/>
</dbReference>
<gene>
    <name evidence="2" type="ORF">H9705_02410</name>
</gene>
<keyword evidence="1" id="KW-0472">Membrane</keyword>
<reference evidence="2" key="1">
    <citation type="journal article" date="2021" name="PeerJ">
        <title>Extensive microbial diversity within the chicken gut microbiome revealed by metagenomics and culture.</title>
        <authorList>
            <person name="Gilroy R."/>
            <person name="Ravi A."/>
            <person name="Getino M."/>
            <person name="Pursley I."/>
            <person name="Horton D.L."/>
            <person name="Alikhan N.F."/>
            <person name="Baker D."/>
            <person name="Gharbi K."/>
            <person name="Hall N."/>
            <person name="Watson M."/>
            <person name="Adriaenssens E.M."/>
            <person name="Foster-Nyarko E."/>
            <person name="Jarju S."/>
            <person name="Secka A."/>
            <person name="Antonio M."/>
            <person name="Oren A."/>
            <person name="Chaudhuri R.R."/>
            <person name="La Ragione R."/>
            <person name="Hildebrand F."/>
            <person name="Pallen M.J."/>
        </authorList>
    </citation>
    <scope>NUCLEOTIDE SEQUENCE</scope>
    <source>
        <strain evidence="2">CHK185-5351</strain>
    </source>
</reference>
<comment type="caution">
    <text evidence="2">The sequence shown here is derived from an EMBL/GenBank/DDBJ whole genome shotgun (WGS) entry which is preliminary data.</text>
</comment>
<dbReference type="EMBL" id="DWWU01000010">
    <property type="protein sequence ID" value="HJC14669.1"/>
    <property type="molecule type" value="Genomic_DNA"/>
</dbReference>
<keyword evidence="1" id="KW-0812">Transmembrane</keyword>
<name>A0A9D2SMG6_9FIRM</name>
<evidence type="ECO:0000313" key="3">
    <source>
        <dbReference type="Proteomes" id="UP000823849"/>
    </source>
</evidence>
<protein>
    <submittedName>
        <fullName evidence="2">Phage holin family protein</fullName>
    </submittedName>
</protein>
<dbReference type="InterPro" id="IPR032111">
    <property type="entry name" value="Clostridium_phage_holin"/>
</dbReference>
<keyword evidence="1" id="KW-1133">Transmembrane helix</keyword>
<evidence type="ECO:0000256" key="1">
    <source>
        <dbReference type="SAM" id="Phobius"/>
    </source>
</evidence>
<proteinExistence type="predicted"/>
<reference evidence="2" key="2">
    <citation type="submission" date="2021-04" db="EMBL/GenBank/DDBJ databases">
        <authorList>
            <person name="Gilroy R."/>
        </authorList>
    </citation>
    <scope>NUCLEOTIDE SEQUENCE</scope>
    <source>
        <strain evidence="2">CHK185-5351</strain>
    </source>
</reference>
<organism evidence="2 3">
    <name type="scientific">Candidatus Fusicatenibacter intestinigallinarum</name>
    <dbReference type="NCBI Taxonomy" id="2838598"/>
    <lineage>
        <taxon>Bacteria</taxon>
        <taxon>Bacillati</taxon>
        <taxon>Bacillota</taxon>
        <taxon>Clostridia</taxon>
        <taxon>Lachnospirales</taxon>
        <taxon>Lachnospiraceae</taxon>
        <taxon>Fusicatenibacter</taxon>
    </lineage>
</organism>
<accession>A0A9D2SMG6</accession>
<feature type="transmembrane region" description="Helical" evidence="1">
    <location>
        <begin position="67"/>
        <end position="86"/>
    </location>
</feature>
<feature type="transmembrane region" description="Helical" evidence="1">
    <location>
        <begin position="36"/>
        <end position="55"/>
    </location>
</feature>
<sequence length="98" mass="10784">MEELMNYVKPELLVVSVVLWLIGTAVKKTEKIRDKYIPLILGAAGILLCGIWVLATSELTGFRCVAMAVFTSVVQGILVAGLSIYANQVVKQMKKEEE</sequence>
<evidence type="ECO:0000313" key="2">
    <source>
        <dbReference type="EMBL" id="HJC14669.1"/>
    </source>
</evidence>
<dbReference type="Proteomes" id="UP000823849">
    <property type="component" value="Unassembled WGS sequence"/>
</dbReference>